<dbReference type="GO" id="GO:0008925">
    <property type="term" value="F:maltose O-acetyltransferase activity"/>
    <property type="evidence" value="ECO:0007669"/>
    <property type="project" value="UniProtKB-EC"/>
</dbReference>
<gene>
    <name evidence="4" type="primary">mta</name>
    <name evidence="4" type="ORF">BN8_06526</name>
</gene>
<evidence type="ECO:0000313" key="5">
    <source>
        <dbReference type="Proteomes" id="UP000009309"/>
    </source>
</evidence>
<keyword evidence="3 4" id="KW-0012">Acyltransferase</keyword>
<dbReference type="AlphaFoldDB" id="I2GT93"/>
<dbReference type="InterPro" id="IPR018357">
    <property type="entry name" value="Hexapep_transf_CS"/>
</dbReference>
<keyword evidence="5" id="KW-1185">Reference proteome</keyword>
<dbReference type="CDD" id="cd04647">
    <property type="entry name" value="LbH_MAT_like"/>
    <property type="match status" value="1"/>
</dbReference>
<dbReference type="EC" id="2.3.1.79" evidence="4"/>
<comment type="caution">
    <text evidence="4">The sequence shown here is derived from an EMBL/GenBank/DDBJ whole genome shotgun (WGS) entry which is preliminary data.</text>
</comment>
<keyword evidence="2" id="KW-0677">Repeat</keyword>
<sequence length="247" mass="27139">MQECINRCKTSTSINLMVQEYPNSAISTSVSKLSPSYALRIAGKVWKLVVTSIHVRYSKIYTYILFKVNGVDFQTDFIARGIPVINNNLKGYIRIGNRFVMHSGRYTLIGRQQPCLFMVSEGASLTIGNNVGMSCTSIVCTKQITIRNNVRIGNNTAIYDTDFHSLDPTIRTSPIEDDAFTKTAPVLIDDNVFIGAHTTILKGVSIGRNSIVGAGSLVSKSIPANQIWAGNPARFIRHINDDGTPAH</sequence>
<keyword evidence="1 4" id="KW-0808">Transferase</keyword>
<dbReference type="InterPro" id="IPR051159">
    <property type="entry name" value="Hexapeptide_acetyltransf"/>
</dbReference>
<reference evidence="4 5" key="1">
    <citation type="journal article" date="2012" name="J. Bacteriol.">
        <title>Genome Sequence of the Filamentous Bacterium Fibrisoma limi BUZ 3T.</title>
        <authorList>
            <person name="Filippini M."/>
            <person name="Qi W."/>
            <person name="Jaenicke S."/>
            <person name="Goesmann A."/>
            <person name="Smits T.H."/>
            <person name="Bagheri H.C."/>
        </authorList>
    </citation>
    <scope>NUCLEOTIDE SEQUENCE [LARGE SCALE GENOMIC DNA]</scope>
    <source>
        <strain evidence="5">BUZ 3T</strain>
    </source>
</reference>
<name>I2GT93_9BACT</name>
<evidence type="ECO:0000256" key="2">
    <source>
        <dbReference type="ARBA" id="ARBA00022737"/>
    </source>
</evidence>
<accession>I2GT93</accession>
<protein>
    <submittedName>
        <fullName evidence="4">Transferase hexapeptide repeat containing protein</fullName>
        <ecNumber evidence="4">2.3.1.79</ecNumber>
    </submittedName>
</protein>
<evidence type="ECO:0000256" key="1">
    <source>
        <dbReference type="ARBA" id="ARBA00022679"/>
    </source>
</evidence>
<dbReference type="EMBL" id="CAIT01000010">
    <property type="protein sequence ID" value="CCH57122.1"/>
    <property type="molecule type" value="Genomic_DNA"/>
</dbReference>
<dbReference type="Proteomes" id="UP000009309">
    <property type="component" value="Unassembled WGS sequence"/>
</dbReference>
<dbReference type="Gene3D" id="2.160.10.10">
    <property type="entry name" value="Hexapeptide repeat proteins"/>
    <property type="match status" value="1"/>
</dbReference>
<proteinExistence type="predicted"/>
<dbReference type="eggNOG" id="COG0110">
    <property type="taxonomic scope" value="Bacteria"/>
</dbReference>
<dbReference type="PROSITE" id="PS00101">
    <property type="entry name" value="HEXAPEP_TRANSFERASES"/>
    <property type="match status" value="1"/>
</dbReference>
<dbReference type="STRING" id="1185876.BN8_06526"/>
<dbReference type="PANTHER" id="PTHR23416">
    <property type="entry name" value="SIALIC ACID SYNTHASE-RELATED"/>
    <property type="match status" value="1"/>
</dbReference>
<evidence type="ECO:0000256" key="3">
    <source>
        <dbReference type="ARBA" id="ARBA00023315"/>
    </source>
</evidence>
<organism evidence="4 5">
    <name type="scientific">Fibrisoma limi BUZ 3</name>
    <dbReference type="NCBI Taxonomy" id="1185876"/>
    <lineage>
        <taxon>Bacteria</taxon>
        <taxon>Pseudomonadati</taxon>
        <taxon>Bacteroidota</taxon>
        <taxon>Cytophagia</taxon>
        <taxon>Cytophagales</taxon>
        <taxon>Spirosomataceae</taxon>
        <taxon>Fibrisoma</taxon>
    </lineage>
</organism>
<evidence type="ECO:0000313" key="4">
    <source>
        <dbReference type="EMBL" id="CCH57122.1"/>
    </source>
</evidence>
<dbReference type="InterPro" id="IPR011004">
    <property type="entry name" value="Trimer_LpxA-like_sf"/>
</dbReference>
<dbReference type="InterPro" id="IPR001451">
    <property type="entry name" value="Hexapep"/>
</dbReference>
<dbReference type="SUPFAM" id="SSF51161">
    <property type="entry name" value="Trimeric LpxA-like enzymes"/>
    <property type="match status" value="1"/>
</dbReference>
<dbReference type="Pfam" id="PF00132">
    <property type="entry name" value="Hexapep"/>
    <property type="match status" value="1"/>
</dbReference>